<gene>
    <name evidence="1" type="ORF">DPMN_125322</name>
</gene>
<evidence type="ECO:0000313" key="1">
    <source>
        <dbReference type="EMBL" id="KAH3823516.1"/>
    </source>
</evidence>
<sequence>MRSLTCHSDCPATMARSYDTSTLSMRTPYPSCRSTMRMSAPASTAYTMSRTLPVITVPSWVCE</sequence>
<keyword evidence="2" id="KW-1185">Reference proteome</keyword>
<organism evidence="1 2">
    <name type="scientific">Dreissena polymorpha</name>
    <name type="common">Zebra mussel</name>
    <name type="synonym">Mytilus polymorpha</name>
    <dbReference type="NCBI Taxonomy" id="45954"/>
    <lineage>
        <taxon>Eukaryota</taxon>
        <taxon>Metazoa</taxon>
        <taxon>Spiralia</taxon>
        <taxon>Lophotrochozoa</taxon>
        <taxon>Mollusca</taxon>
        <taxon>Bivalvia</taxon>
        <taxon>Autobranchia</taxon>
        <taxon>Heteroconchia</taxon>
        <taxon>Euheterodonta</taxon>
        <taxon>Imparidentia</taxon>
        <taxon>Neoheterodontei</taxon>
        <taxon>Myida</taxon>
        <taxon>Dreissenoidea</taxon>
        <taxon>Dreissenidae</taxon>
        <taxon>Dreissena</taxon>
    </lineage>
</organism>
<dbReference type="EMBL" id="JAIWYP010000005">
    <property type="protein sequence ID" value="KAH3823516.1"/>
    <property type="molecule type" value="Genomic_DNA"/>
</dbReference>
<accession>A0A9D4GTR6</accession>
<comment type="caution">
    <text evidence="1">The sequence shown here is derived from an EMBL/GenBank/DDBJ whole genome shotgun (WGS) entry which is preliminary data.</text>
</comment>
<name>A0A9D4GTR6_DREPO</name>
<evidence type="ECO:0000313" key="2">
    <source>
        <dbReference type="Proteomes" id="UP000828390"/>
    </source>
</evidence>
<reference evidence="1" key="1">
    <citation type="journal article" date="2019" name="bioRxiv">
        <title>The Genome of the Zebra Mussel, Dreissena polymorpha: A Resource for Invasive Species Research.</title>
        <authorList>
            <person name="McCartney M.A."/>
            <person name="Auch B."/>
            <person name="Kono T."/>
            <person name="Mallez S."/>
            <person name="Zhang Y."/>
            <person name="Obille A."/>
            <person name="Becker A."/>
            <person name="Abrahante J.E."/>
            <person name="Garbe J."/>
            <person name="Badalamenti J.P."/>
            <person name="Herman A."/>
            <person name="Mangelson H."/>
            <person name="Liachko I."/>
            <person name="Sullivan S."/>
            <person name="Sone E.D."/>
            <person name="Koren S."/>
            <person name="Silverstein K.A.T."/>
            <person name="Beckman K.B."/>
            <person name="Gohl D.M."/>
        </authorList>
    </citation>
    <scope>NUCLEOTIDE SEQUENCE</scope>
    <source>
        <strain evidence="1">Duluth1</strain>
        <tissue evidence="1">Whole animal</tissue>
    </source>
</reference>
<dbReference type="Proteomes" id="UP000828390">
    <property type="component" value="Unassembled WGS sequence"/>
</dbReference>
<reference evidence="1" key="2">
    <citation type="submission" date="2020-11" db="EMBL/GenBank/DDBJ databases">
        <authorList>
            <person name="McCartney M.A."/>
            <person name="Auch B."/>
            <person name="Kono T."/>
            <person name="Mallez S."/>
            <person name="Becker A."/>
            <person name="Gohl D.M."/>
            <person name="Silverstein K.A.T."/>
            <person name="Koren S."/>
            <person name="Bechman K.B."/>
            <person name="Herman A."/>
            <person name="Abrahante J.E."/>
            <person name="Garbe J."/>
        </authorList>
    </citation>
    <scope>NUCLEOTIDE SEQUENCE</scope>
    <source>
        <strain evidence="1">Duluth1</strain>
        <tissue evidence="1">Whole animal</tissue>
    </source>
</reference>
<dbReference type="AlphaFoldDB" id="A0A9D4GTR6"/>
<protein>
    <submittedName>
        <fullName evidence="1">Uncharacterized protein</fullName>
    </submittedName>
</protein>
<proteinExistence type="predicted"/>